<gene>
    <name evidence="2" type="ORF">METZ01_LOCUS87451</name>
</gene>
<reference evidence="2" key="1">
    <citation type="submission" date="2018-05" db="EMBL/GenBank/DDBJ databases">
        <authorList>
            <person name="Lanie J.A."/>
            <person name="Ng W.-L."/>
            <person name="Kazmierczak K.M."/>
            <person name="Andrzejewski T.M."/>
            <person name="Davidsen T.M."/>
            <person name="Wayne K.J."/>
            <person name="Tettelin H."/>
            <person name="Glass J.I."/>
            <person name="Rusch D."/>
            <person name="Podicherti R."/>
            <person name="Tsui H.-C.T."/>
            <person name="Winkler M.E."/>
        </authorList>
    </citation>
    <scope>NUCLEOTIDE SEQUENCE</scope>
</reference>
<evidence type="ECO:0008006" key="3">
    <source>
        <dbReference type="Google" id="ProtNLM"/>
    </source>
</evidence>
<dbReference type="CDD" id="cd06558">
    <property type="entry name" value="crotonase-like"/>
    <property type="match status" value="1"/>
</dbReference>
<evidence type="ECO:0000313" key="2">
    <source>
        <dbReference type="EMBL" id="SVA34597.1"/>
    </source>
</evidence>
<name>A0A381V4K5_9ZZZZ</name>
<dbReference type="AlphaFoldDB" id="A0A381V4K5"/>
<accession>A0A381V4K5</accession>
<dbReference type="InterPro" id="IPR001753">
    <property type="entry name" value="Enoyl-CoA_hydra/iso"/>
</dbReference>
<sequence length="243" mass="26741">VKSTEPVVIYRCEDGIAHLTLNRPKQINAFNVQMRDELFETLCLFQDDPNAKVGLLRGGGERGFCAGADLTEFGTTPSQVVARSVRWERDLWGLFNELRKPLIASLHGYVIGSGIEIAALCDIRIASDDCKFRMPEIALGMIPAAGGTQTIARLVKASNALDIILTNRLIFSEQARKIGLVDRVVAFSELTDKSEELAKTMAQMDSKAVAAAKRAVIEGSDLDLKVGIQLERRMAHILESQER</sequence>
<protein>
    <recommendedName>
        <fullName evidence="3">Enoyl-CoA hydratase/isomerase family protein</fullName>
    </recommendedName>
</protein>
<dbReference type="PANTHER" id="PTHR43802:SF1">
    <property type="entry name" value="IP11341P-RELATED"/>
    <property type="match status" value="1"/>
</dbReference>
<dbReference type="InterPro" id="IPR029045">
    <property type="entry name" value="ClpP/crotonase-like_dom_sf"/>
</dbReference>
<dbReference type="EMBL" id="UINC01007688">
    <property type="protein sequence ID" value="SVA34597.1"/>
    <property type="molecule type" value="Genomic_DNA"/>
</dbReference>
<dbReference type="PANTHER" id="PTHR43802">
    <property type="entry name" value="ENOYL-COA HYDRATASE"/>
    <property type="match status" value="1"/>
</dbReference>
<comment type="similarity">
    <text evidence="1">Belongs to the enoyl-CoA hydratase/isomerase family.</text>
</comment>
<dbReference type="Gene3D" id="3.90.226.10">
    <property type="entry name" value="2-enoyl-CoA Hydratase, Chain A, domain 1"/>
    <property type="match status" value="1"/>
</dbReference>
<evidence type="ECO:0000256" key="1">
    <source>
        <dbReference type="ARBA" id="ARBA00005254"/>
    </source>
</evidence>
<dbReference type="SUPFAM" id="SSF52096">
    <property type="entry name" value="ClpP/crotonase"/>
    <property type="match status" value="1"/>
</dbReference>
<dbReference type="Pfam" id="PF00378">
    <property type="entry name" value="ECH_1"/>
    <property type="match status" value="1"/>
</dbReference>
<proteinExistence type="inferred from homology"/>
<organism evidence="2">
    <name type="scientific">marine metagenome</name>
    <dbReference type="NCBI Taxonomy" id="408172"/>
    <lineage>
        <taxon>unclassified sequences</taxon>
        <taxon>metagenomes</taxon>
        <taxon>ecological metagenomes</taxon>
    </lineage>
</organism>
<feature type="non-terminal residue" evidence="2">
    <location>
        <position position="1"/>
    </location>
</feature>